<dbReference type="GO" id="GO:0005635">
    <property type="term" value="C:nuclear envelope"/>
    <property type="evidence" value="ECO:0007669"/>
    <property type="project" value="TreeGrafter"/>
</dbReference>
<dbReference type="EMBL" id="MLAK01000997">
    <property type="protein sequence ID" value="OHS99595.1"/>
    <property type="molecule type" value="Genomic_DNA"/>
</dbReference>
<dbReference type="VEuPathDB" id="TrichDB:TRFO_33923"/>
<dbReference type="Pfam" id="PF08506">
    <property type="entry name" value="Cse1"/>
    <property type="match status" value="1"/>
</dbReference>
<dbReference type="InterPro" id="IPR013713">
    <property type="entry name" value="XPO2_central"/>
</dbReference>
<evidence type="ECO:0000313" key="10">
    <source>
        <dbReference type="Proteomes" id="UP000179807"/>
    </source>
</evidence>
<evidence type="ECO:0000256" key="3">
    <source>
        <dbReference type="ARBA" id="ARBA00008669"/>
    </source>
</evidence>
<keyword evidence="5" id="KW-0963">Cytoplasm</keyword>
<dbReference type="GO" id="GO:0006606">
    <property type="term" value="P:protein import into nucleus"/>
    <property type="evidence" value="ECO:0007669"/>
    <property type="project" value="TreeGrafter"/>
</dbReference>
<gene>
    <name evidence="9" type="ORF">TRFO_33923</name>
</gene>
<proteinExistence type="inferred from homology"/>
<dbReference type="InterPro" id="IPR005043">
    <property type="entry name" value="XPO2_C"/>
</dbReference>
<evidence type="ECO:0000256" key="4">
    <source>
        <dbReference type="ARBA" id="ARBA00022448"/>
    </source>
</evidence>
<evidence type="ECO:0000313" key="9">
    <source>
        <dbReference type="EMBL" id="OHS99595.1"/>
    </source>
</evidence>
<dbReference type="PANTHER" id="PTHR10997">
    <property type="entry name" value="IMPORTIN-7, 8, 11"/>
    <property type="match status" value="1"/>
</dbReference>
<accession>A0A1J4JPZ6</accession>
<dbReference type="AlphaFoldDB" id="A0A1J4JPZ6"/>
<reference evidence="9" key="1">
    <citation type="submission" date="2016-10" db="EMBL/GenBank/DDBJ databases">
        <authorList>
            <person name="Benchimol M."/>
            <person name="Almeida L.G."/>
            <person name="Vasconcelos A.T."/>
            <person name="Perreira-Neves A."/>
            <person name="Rosa I.A."/>
            <person name="Tasca T."/>
            <person name="Bogo M.R."/>
            <person name="de Souza W."/>
        </authorList>
    </citation>
    <scope>NUCLEOTIDE SEQUENCE [LARGE SCALE GENOMIC DNA]</scope>
    <source>
        <strain evidence="9">K</strain>
    </source>
</reference>
<dbReference type="PROSITE" id="PS50166">
    <property type="entry name" value="IMPORTIN_B_NT"/>
    <property type="match status" value="1"/>
</dbReference>
<evidence type="ECO:0000256" key="6">
    <source>
        <dbReference type="ARBA" id="ARBA00022927"/>
    </source>
</evidence>
<dbReference type="SMART" id="SM00913">
    <property type="entry name" value="IBN_N"/>
    <property type="match status" value="1"/>
</dbReference>
<dbReference type="OrthoDB" id="3268246at2759"/>
<dbReference type="GO" id="GO:0005049">
    <property type="term" value="F:nuclear export signal receptor activity"/>
    <property type="evidence" value="ECO:0007669"/>
    <property type="project" value="TreeGrafter"/>
</dbReference>
<dbReference type="GO" id="GO:0006611">
    <property type="term" value="P:protein export from nucleus"/>
    <property type="evidence" value="ECO:0007669"/>
    <property type="project" value="TreeGrafter"/>
</dbReference>
<protein>
    <recommendedName>
        <fullName evidence="8">Importin N-terminal domain-containing protein</fullName>
    </recommendedName>
</protein>
<dbReference type="SUPFAM" id="SSF48371">
    <property type="entry name" value="ARM repeat"/>
    <property type="match status" value="1"/>
</dbReference>
<name>A0A1J4JPZ6_9EUKA</name>
<keyword evidence="7" id="KW-0539">Nucleus</keyword>
<dbReference type="GeneID" id="94844068"/>
<dbReference type="InterPro" id="IPR001494">
    <property type="entry name" value="Importin-beta_N"/>
</dbReference>
<dbReference type="Proteomes" id="UP000179807">
    <property type="component" value="Unassembled WGS sequence"/>
</dbReference>
<comment type="similarity">
    <text evidence="3">Belongs to the XPO2/CSE1 family.</text>
</comment>
<evidence type="ECO:0000256" key="7">
    <source>
        <dbReference type="ARBA" id="ARBA00023242"/>
    </source>
</evidence>
<evidence type="ECO:0000256" key="5">
    <source>
        <dbReference type="ARBA" id="ARBA00022490"/>
    </source>
</evidence>
<comment type="caution">
    <text evidence="9">The sequence shown here is derived from an EMBL/GenBank/DDBJ whole genome shotgun (WGS) entry which is preliminary data.</text>
</comment>
<sequence>MNIFDGSIKFLSSFFATNRIVRREFFWSRYSLHFFTNIGLYFTNKLFKKFRFTSSKISWSFQKMANPFENFPQYYENVYGQQTPDNEKILEATKILKDFEVIPGYVEYLIQLLVSTSNLQFQMFIAVSIKNQVKVYWENEQFYANKPEIKARLITIMLNSTPPLLSSIAEIISIIASFDFPDKWPELMPALTGSFTNASFQVIYSILFTSHHVFKRYERQTSSEPLFREISQVVDYWGPVVLKLLTETLHQQPSCPELAQCFEYTLSICFSLCAQDLPPFFLNNLDKFFMCYHNFLTMNFTSGIKKIICQIIKQHIIRYITDIHKWGTDEENKRSEEEIDQMKQLYATLLNDLLTLTTMETAANDESLVISIFDTLTALARSMDRQFFTIAGNLEKMCQDVLIPCIALSEEDIELFQNDPLEYFKRDIEGLQSESRKMSAYSFLKVLGRYFRAELTSVFMGTYQTLMAKYSQNPEASWKEMDTAIFIMEIIGAKINLVNIGVTELVENFDLSSFLGSCIIPLLGSSFPILQADAIKFMVDFRNVTQQEIIFNVFPTIVNLLFVENSLVPLYSAYYIDRILLCKQCETNTFIFQNVDLKGIINRLFYIFKFADQFNLIAARSLMRIVVRCGAAIAPQIGGIVSTCVNYLTQIASNSNLQVDPAFNHCLFEVIVGAITKVNVPVVQIEGLVFELLSSILSHDVSAFIPYVFQIVACFLLSYPENVQINNFYAEQFEFFLNPTHWMAGGNIPALAILMRAYIIKLPQLVIVHMDQLFFICKQLLQGTRSHPHAFLIFVSLFRFMQNEFCVQILPQIYALVTEQIGNPNLKKYRQTFSIFMADACYFLGPDVALSLLPSQAEVIGIWAESLPLVRGRVPLESTISGCMTALLGATCLTQELWETLFVGTVKMLEAPSAEIINDEIDLIKQEEQDAKQFDTIFSELKFAEIPQINNAHPELANVNLVEFMARKLAEYSAAHPNYLRDVIARRLPPYLQNSFNSYEHNYQIRFM</sequence>
<dbReference type="Gene3D" id="1.25.10.10">
    <property type="entry name" value="Leucine-rich Repeat Variant"/>
    <property type="match status" value="1"/>
</dbReference>
<evidence type="ECO:0000256" key="2">
    <source>
        <dbReference type="ARBA" id="ARBA00004496"/>
    </source>
</evidence>
<comment type="subcellular location">
    <subcellularLocation>
        <location evidence="2">Cytoplasm</location>
    </subcellularLocation>
    <subcellularLocation>
        <location evidence="1">Nucleus</location>
    </subcellularLocation>
</comment>
<dbReference type="Pfam" id="PF03378">
    <property type="entry name" value="CAS_CSE1"/>
    <property type="match status" value="1"/>
</dbReference>
<dbReference type="Pfam" id="PF03810">
    <property type="entry name" value="IBN_N"/>
    <property type="match status" value="1"/>
</dbReference>
<organism evidence="9 10">
    <name type="scientific">Tritrichomonas foetus</name>
    <dbReference type="NCBI Taxonomy" id="1144522"/>
    <lineage>
        <taxon>Eukaryota</taxon>
        <taxon>Metamonada</taxon>
        <taxon>Parabasalia</taxon>
        <taxon>Tritrichomonadida</taxon>
        <taxon>Tritrichomonadidae</taxon>
        <taxon>Tritrichomonas</taxon>
    </lineage>
</organism>
<evidence type="ECO:0000256" key="1">
    <source>
        <dbReference type="ARBA" id="ARBA00004123"/>
    </source>
</evidence>
<dbReference type="GO" id="GO:0005829">
    <property type="term" value="C:cytosol"/>
    <property type="evidence" value="ECO:0007669"/>
    <property type="project" value="TreeGrafter"/>
</dbReference>
<dbReference type="PANTHER" id="PTHR10997:SF8">
    <property type="entry name" value="EXPORTIN-2"/>
    <property type="match status" value="1"/>
</dbReference>
<keyword evidence="10" id="KW-1185">Reference proteome</keyword>
<dbReference type="RefSeq" id="XP_068352732.1">
    <property type="nucleotide sequence ID" value="XM_068509364.1"/>
</dbReference>
<feature type="domain" description="Importin N-terminal" evidence="8">
    <location>
        <begin position="92"/>
        <end position="159"/>
    </location>
</feature>
<evidence type="ECO:0000259" key="8">
    <source>
        <dbReference type="PROSITE" id="PS50166"/>
    </source>
</evidence>
<keyword evidence="4" id="KW-0813">Transport</keyword>
<dbReference type="GO" id="GO:0031267">
    <property type="term" value="F:small GTPase binding"/>
    <property type="evidence" value="ECO:0007669"/>
    <property type="project" value="InterPro"/>
</dbReference>
<keyword evidence="6" id="KW-0653">Protein transport</keyword>
<dbReference type="InterPro" id="IPR016024">
    <property type="entry name" value="ARM-type_fold"/>
</dbReference>
<dbReference type="InterPro" id="IPR011989">
    <property type="entry name" value="ARM-like"/>
</dbReference>